<name>A0ABW2ZCE5_9SPHI</name>
<dbReference type="Proteomes" id="UP001597073">
    <property type="component" value="Unassembled WGS sequence"/>
</dbReference>
<feature type="signal peptide" evidence="1">
    <location>
        <begin position="1"/>
        <end position="20"/>
    </location>
</feature>
<sequence length="368" mass="41428">MKLYLITFIAALCCYSIASAQETASVSRNIRLEFIKGDSIRLGLNEEFNLIEENCSQILRYCHVDLQQRKFTGPFKDVSHDNPQLIITQGAYSAEGLKEGPFIINYLDGTPQARGSFKHDKFEGKWELFYNTGKPLMTFDASGTDIKIIDVWDEKGKKTVDNGNGIYRSDMGFIYWKGKLLNGRPDGKWRSKKTADNSDFTAEVYNLGAFKKGITSFNEYTDGPRMELISPTLFLFVGAERLSFSQFGCGFSKPKTIIHASYSGGMNSFSERIGEALSSYLNTIDLKSYDELLTIEGEITETGNLAKLKAINPFNINISQSLINKLRTLPRLKPATIDGKPVAEGFSITMTFQNGMYRFSYQFLPIKQ</sequence>
<dbReference type="Gene3D" id="2.20.110.10">
    <property type="entry name" value="Histone H3 K4-specific methyltransferase SET7/9 N-terminal domain"/>
    <property type="match status" value="1"/>
</dbReference>
<keyword evidence="1" id="KW-0732">Signal</keyword>
<accession>A0ABW2ZCE5</accession>
<keyword evidence="3" id="KW-1185">Reference proteome</keyword>
<reference evidence="3" key="1">
    <citation type="journal article" date="2019" name="Int. J. Syst. Evol. Microbiol.">
        <title>The Global Catalogue of Microorganisms (GCM) 10K type strain sequencing project: providing services to taxonomists for standard genome sequencing and annotation.</title>
        <authorList>
            <consortium name="The Broad Institute Genomics Platform"/>
            <consortium name="The Broad Institute Genome Sequencing Center for Infectious Disease"/>
            <person name="Wu L."/>
            <person name="Ma J."/>
        </authorList>
    </citation>
    <scope>NUCLEOTIDE SEQUENCE [LARGE SCALE GENOMIC DNA]</scope>
    <source>
        <strain evidence="3">CCUG 60742</strain>
    </source>
</reference>
<dbReference type="SUPFAM" id="SSF82185">
    <property type="entry name" value="Histone H3 K4-specific methyltransferase SET7/9 N-terminal domain"/>
    <property type="match status" value="1"/>
</dbReference>
<evidence type="ECO:0008006" key="4">
    <source>
        <dbReference type="Google" id="ProtNLM"/>
    </source>
</evidence>
<dbReference type="RefSeq" id="WP_377138546.1">
    <property type="nucleotide sequence ID" value="NZ_JBHTIA010000003.1"/>
</dbReference>
<comment type="caution">
    <text evidence="2">The sequence shown here is derived from an EMBL/GenBank/DDBJ whole genome shotgun (WGS) entry which is preliminary data.</text>
</comment>
<proteinExistence type="predicted"/>
<organism evidence="2 3">
    <name type="scientific">Mucilaginibacter lutimaris</name>
    <dbReference type="NCBI Taxonomy" id="931629"/>
    <lineage>
        <taxon>Bacteria</taxon>
        <taxon>Pseudomonadati</taxon>
        <taxon>Bacteroidota</taxon>
        <taxon>Sphingobacteriia</taxon>
        <taxon>Sphingobacteriales</taxon>
        <taxon>Sphingobacteriaceae</taxon>
        <taxon>Mucilaginibacter</taxon>
    </lineage>
</organism>
<protein>
    <recommendedName>
        <fullName evidence="4">MORN repeat variant</fullName>
    </recommendedName>
</protein>
<dbReference type="EMBL" id="JBHTIA010000003">
    <property type="protein sequence ID" value="MFD0763932.1"/>
    <property type="molecule type" value="Genomic_DNA"/>
</dbReference>
<evidence type="ECO:0000313" key="3">
    <source>
        <dbReference type="Proteomes" id="UP001597073"/>
    </source>
</evidence>
<evidence type="ECO:0000313" key="2">
    <source>
        <dbReference type="EMBL" id="MFD0763932.1"/>
    </source>
</evidence>
<gene>
    <name evidence="2" type="ORF">ACFQZI_03665</name>
</gene>
<evidence type="ECO:0000256" key="1">
    <source>
        <dbReference type="SAM" id="SignalP"/>
    </source>
</evidence>
<feature type="chain" id="PRO_5046754084" description="MORN repeat variant" evidence="1">
    <location>
        <begin position="21"/>
        <end position="368"/>
    </location>
</feature>